<sequence length="201" mass="23583">MTQYKVEKKILSLVKEKAQNGEYTDSELSKHLKQVYEDAKNAQIKLYSELISNSNQAIQNSCQTGIELIQENNGVGNWEIAIALITKNVDILIEQAKFYQQRCKKPNILKRLQNLLMSKKQLSLNNLETLSYIKGYLENHNSQDFVKENNQKRLLSYLHLLMTQSEQLSSWIKEKIQETFKKTNPEFYNYGLKTERSEKRE</sequence>
<comment type="caution">
    <text evidence="1">The sequence shown here is derived from an EMBL/GenBank/DDBJ whole genome shotgun (WGS) entry which is preliminary data.</text>
</comment>
<organism evidence="1 2">
    <name type="scientific">Gomphosphaeria aponina SAG 52.96 = DSM 107014</name>
    <dbReference type="NCBI Taxonomy" id="1521640"/>
    <lineage>
        <taxon>Bacteria</taxon>
        <taxon>Bacillati</taxon>
        <taxon>Cyanobacteriota</taxon>
        <taxon>Cyanophyceae</taxon>
        <taxon>Oscillatoriophycideae</taxon>
        <taxon>Chroococcales</taxon>
        <taxon>Gomphosphaeriaceae</taxon>
        <taxon>Gomphosphaeria</taxon>
    </lineage>
</organism>
<dbReference type="AlphaFoldDB" id="A0A941JNW8"/>
<accession>A0A941JNW8</accession>
<evidence type="ECO:0000313" key="2">
    <source>
        <dbReference type="Proteomes" id="UP000767446"/>
    </source>
</evidence>
<name>A0A941JNW8_9CHRO</name>
<evidence type="ECO:0000313" key="1">
    <source>
        <dbReference type="EMBL" id="MBR8826798.1"/>
    </source>
</evidence>
<reference evidence="1" key="1">
    <citation type="submission" date="2021-02" db="EMBL/GenBank/DDBJ databases">
        <title>Metagenome analyses of Stigonema ocellatum DSM 106950, Chlorogloea purpurea SAG 13.99 and Gomphosphaeria aponina DSM 107014.</title>
        <authorList>
            <person name="Marter P."/>
            <person name="Huang S."/>
        </authorList>
    </citation>
    <scope>NUCLEOTIDE SEQUENCE</scope>
    <source>
        <strain evidence="1">JP213</strain>
    </source>
</reference>
<protein>
    <submittedName>
        <fullName evidence="1">Uncharacterized protein</fullName>
    </submittedName>
</protein>
<proteinExistence type="predicted"/>
<dbReference type="EMBL" id="JADQBC010000011">
    <property type="protein sequence ID" value="MBR8826798.1"/>
    <property type="molecule type" value="Genomic_DNA"/>
</dbReference>
<gene>
    <name evidence="1" type="ORF">DSM107014_02665</name>
</gene>
<dbReference type="Proteomes" id="UP000767446">
    <property type="component" value="Unassembled WGS sequence"/>
</dbReference>